<protein>
    <submittedName>
        <fullName evidence="5">Sex-determining fem-1</fullName>
    </submittedName>
</protein>
<comment type="caution">
    <text evidence="5">The sequence shown here is derived from an EMBL/GenBank/DDBJ whole genome shotgun (WGS) entry which is preliminary data.</text>
</comment>
<dbReference type="Gene3D" id="1.25.40.20">
    <property type="entry name" value="Ankyrin repeat-containing domain"/>
    <property type="match status" value="3"/>
</dbReference>
<feature type="region of interest" description="Disordered" evidence="4">
    <location>
        <begin position="984"/>
        <end position="1016"/>
    </location>
</feature>
<proteinExistence type="predicted"/>
<dbReference type="InterPro" id="IPR051165">
    <property type="entry name" value="Multifunctional_ANK_Repeat"/>
</dbReference>
<evidence type="ECO:0000256" key="1">
    <source>
        <dbReference type="ARBA" id="ARBA00022737"/>
    </source>
</evidence>
<feature type="repeat" description="ANK" evidence="3">
    <location>
        <begin position="864"/>
        <end position="889"/>
    </location>
</feature>
<dbReference type="Pfam" id="PF12796">
    <property type="entry name" value="Ank_2"/>
    <property type="match status" value="3"/>
</dbReference>
<sequence>MVALGDRPTKEQWVEYKSYIRNEYLNKNTPLKCLVASLKAQGLQTTRKQQGKLSEVVYRGSRIQKSKLIKETLRYRETDIYAQMALRSASPLNPELVVCTPPSLTMDMRWPDSLPWLSFRGIYDNYPNCGTRTEYVDHLVTPIGRAIKQGHVDLVELLLRFNARIDDRQAQIDGETVIEATLRGRGSDAVKLRLLNVLYRHYDSISLEDKLFAAIQLRDMVFIKHTLYENTDMAIAQAAWQPHNATDMRYLLVPTMEVEVNSSDPMSDYSLATNLLSESVTAEVFIAAALAGDCETVRRLHEIRPVGDEYGRLGFTSLQAAVRHGRFRSCELLLELYGGASAIMLLSAAYASHEDILKLLLSHGADFNARVKRRETQSFYKLHEIRPGHRTDLCVRFKQLFLGRFPYQWGEEELNCLIILLNSGARLIEGDVARFAEHWLEAPLKAALAAGGNPDDRSETSRTPIQCAIHRDYNNAYVCRDREKRLLTVQALVQAGASLRGGEVVSAIRTNDQDLITLLLQYKGTLKDIDHNGASCLEANIIARKRAIWEFDDSDHSDKDGKEDDDDNDLLQQMLEAQEYDIDAGPFCAAMETGDWALVDRLFARGHNENGWQQVEGTAVGLAARYGRFDVLEKLLSRFARSTDSYSAILPMALNANGSIRCDRIHVAGHERYCGRIDYWRRSHRTTSTHDRRVRASPLALAVLGCGSSGFRELLKKGFLVDDITLTVITFTKDCSEYLEVLKEYQPRLDHRAPCQTRALSPLSAAISRGNDKMARFLVEAGMNVNEHDVALSGSLSPLQCAVRQGNLGMVGYLLESGANVNAPPAFVNGATALQWAVAGGYIGLANQLLQARSRVNARGVRKYGRTALEAAARRGNLDMLELLICHGAARSRNQVILAVKAAGKKLHYAAAEWLKYRCGWSKEDELKLGTIAGDHGCINCREMCCDEIHDSETECIHDYSAEEEEHFAVECRFCNYQKDCDEEDISKDSTNQDCDEESDQDVEESSTEEIHVLGN</sequence>
<gene>
    <name evidence="5" type="ORF">FBEOM_14008</name>
</gene>
<feature type="repeat" description="ANK" evidence="3">
    <location>
        <begin position="794"/>
        <end position="826"/>
    </location>
</feature>
<feature type="repeat" description="ANK" evidence="3">
    <location>
        <begin position="138"/>
        <end position="170"/>
    </location>
</feature>
<evidence type="ECO:0000256" key="2">
    <source>
        <dbReference type="ARBA" id="ARBA00023043"/>
    </source>
</evidence>
<dbReference type="PANTHER" id="PTHR24123">
    <property type="entry name" value="ANKYRIN REPEAT-CONTAINING"/>
    <property type="match status" value="1"/>
</dbReference>
<dbReference type="OrthoDB" id="539213at2759"/>
<feature type="repeat" description="ANK" evidence="3">
    <location>
        <begin position="758"/>
        <end position="790"/>
    </location>
</feature>
<organism evidence="5 6">
    <name type="scientific">Fusarium beomiforme</name>
    <dbReference type="NCBI Taxonomy" id="44412"/>
    <lineage>
        <taxon>Eukaryota</taxon>
        <taxon>Fungi</taxon>
        <taxon>Dikarya</taxon>
        <taxon>Ascomycota</taxon>
        <taxon>Pezizomycotina</taxon>
        <taxon>Sordariomycetes</taxon>
        <taxon>Hypocreomycetidae</taxon>
        <taxon>Hypocreales</taxon>
        <taxon>Nectriaceae</taxon>
        <taxon>Fusarium</taxon>
        <taxon>Fusarium burgessii species complex</taxon>
    </lineage>
</organism>
<reference evidence="5" key="2">
    <citation type="submission" date="2020-02" db="EMBL/GenBank/DDBJ databases">
        <title>Identification and distribution of gene clusters putatively required for synthesis of sphingolipid metabolism inhibitors in phylogenetically diverse species of the filamentous fungus Fusarium.</title>
        <authorList>
            <person name="Kim H.-S."/>
            <person name="Busman M."/>
            <person name="Brown D.W."/>
            <person name="Divon H."/>
            <person name="Uhlig S."/>
            <person name="Proctor R.H."/>
        </authorList>
    </citation>
    <scope>NUCLEOTIDE SEQUENCE</scope>
    <source>
        <strain evidence="5">NRRL 25174</strain>
    </source>
</reference>
<feature type="repeat" description="ANK" evidence="3">
    <location>
        <begin position="340"/>
        <end position="372"/>
    </location>
</feature>
<keyword evidence="2 3" id="KW-0040">ANK repeat</keyword>
<dbReference type="PROSITE" id="PS50297">
    <property type="entry name" value="ANK_REP_REGION"/>
    <property type="match status" value="3"/>
</dbReference>
<dbReference type="EMBL" id="PVQB02001137">
    <property type="protein sequence ID" value="KAF4332201.1"/>
    <property type="molecule type" value="Genomic_DNA"/>
</dbReference>
<evidence type="ECO:0000313" key="5">
    <source>
        <dbReference type="EMBL" id="KAF4332201.1"/>
    </source>
</evidence>
<evidence type="ECO:0000313" key="6">
    <source>
        <dbReference type="Proteomes" id="UP000730481"/>
    </source>
</evidence>
<dbReference type="PANTHER" id="PTHR24123:SF33">
    <property type="entry name" value="PROTEIN HOS4"/>
    <property type="match status" value="1"/>
</dbReference>
<name>A0A9P5DMN3_9HYPO</name>
<dbReference type="SMART" id="SM00248">
    <property type="entry name" value="ANK"/>
    <property type="match status" value="8"/>
</dbReference>
<dbReference type="PROSITE" id="PS50088">
    <property type="entry name" value="ANK_REPEAT"/>
    <property type="match status" value="5"/>
</dbReference>
<reference evidence="5" key="1">
    <citation type="journal article" date="2017" name="Mycologia">
        <title>Fusarium algeriense, sp. nov., a novel toxigenic crown rot pathogen of durum wheat from Algeria is nested in the Fusarium burgessii species complex.</title>
        <authorList>
            <person name="Laraba I."/>
            <person name="Keddad A."/>
            <person name="Boureghda H."/>
            <person name="Abdallah N."/>
            <person name="Vaughan M.M."/>
            <person name="Proctor R.H."/>
            <person name="Busman M."/>
            <person name="O'Donnell K."/>
        </authorList>
    </citation>
    <scope>NUCLEOTIDE SEQUENCE</scope>
    <source>
        <strain evidence="5">NRRL 25174</strain>
    </source>
</reference>
<evidence type="ECO:0000256" key="3">
    <source>
        <dbReference type="PROSITE-ProRule" id="PRU00023"/>
    </source>
</evidence>
<dbReference type="SUPFAM" id="SSF48403">
    <property type="entry name" value="Ankyrin repeat"/>
    <property type="match status" value="2"/>
</dbReference>
<feature type="compositionally biased region" description="Acidic residues" evidence="4">
    <location>
        <begin position="994"/>
        <end position="1008"/>
    </location>
</feature>
<dbReference type="InterPro" id="IPR002110">
    <property type="entry name" value="Ankyrin_rpt"/>
</dbReference>
<accession>A0A9P5DMN3</accession>
<dbReference type="Proteomes" id="UP000730481">
    <property type="component" value="Unassembled WGS sequence"/>
</dbReference>
<dbReference type="AlphaFoldDB" id="A0A9P5DMN3"/>
<evidence type="ECO:0000256" key="4">
    <source>
        <dbReference type="SAM" id="MobiDB-lite"/>
    </source>
</evidence>
<dbReference type="InterPro" id="IPR036770">
    <property type="entry name" value="Ankyrin_rpt-contain_sf"/>
</dbReference>
<keyword evidence="6" id="KW-1185">Reference proteome</keyword>
<keyword evidence="1" id="KW-0677">Repeat</keyword>